<dbReference type="AlphaFoldDB" id="A0A917N8T1"/>
<protein>
    <submittedName>
        <fullName evidence="1">Uncharacterized protein</fullName>
    </submittedName>
</protein>
<gene>
    <name evidence="1" type="ORF">GCM10007966_03910</name>
</gene>
<reference evidence="1" key="1">
    <citation type="journal article" date="2014" name="Int. J. Syst. Evol. Microbiol.">
        <title>Complete genome sequence of Corynebacterium casei LMG S-19264T (=DSM 44701T), isolated from a smear-ripened cheese.</title>
        <authorList>
            <consortium name="US DOE Joint Genome Institute (JGI-PGF)"/>
            <person name="Walter F."/>
            <person name="Albersmeier A."/>
            <person name="Kalinowski J."/>
            <person name="Ruckert C."/>
        </authorList>
    </citation>
    <scope>NUCLEOTIDE SEQUENCE</scope>
    <source>
        <strain evidence="1">JCM 13919</strain>
    </source>
</reference>
<accession>A0A917N8T1</accession>
<organism evidence="1 2">
    <name type="scientific">Legionella impletisoli</name>
    <dbReference type="NCBI Taxonomy" id="343510"/>
    <lineage>
        <taxon>Bacteria</taxon>
        <taxon>Pseudomonadati</taxon>
        <taxon>Pseudomonadota</taxon>
        <taxon>Gammaproteobacteria</taxon>
        <taxon>Legionellales</taxon>
        <taxon>Legionellaceae</taxon>
        <taxon>Legionella</taxon>
    </lineage>
</organism>
<evidence type="ECO:0000313" key="1">
    <source>
        <dbReference type="EMBL" id="GGI78498.1"/>
    </source>
</evidence>
<comment type="caution">
    <text evidence="1">The sequence shown here is derived from an EMBL/GenBank/DDBJ whole genome shotgun (WGS) entry which is preliminary data.</text>
</comment>
<reference evidence="1" key="2">
    <citation type="submission" date="2020-09" db="EMBL/GenBank/DDBJ databases">
        <authorList>
            <person name="Sun Q."/>
            <person name="Ohkuma M."/>
        </authorList>
    </citation>
    <scope>NUCLEOTIDE SEQUENCE</scope>
    <source>
        <strain evidence="1">JCM 13919</strain>
    </source>
</reference>
<dbReference type="Proteomes" id="UP000630149">
    <property type="component" value="Unassembled WGS sequence"/>
</dbReference>
<name>A0A917N8T1_9GAMM</name>
<evidence type="ECO:0000313" key="2">
    <source>
        <dbReference type="Proteomes" id="UP000630149"/>
    </source>
</evidence>
<sequence length="178" mass="20104">MYIEKISIYLGSLFIFGILHAMPPVEVIQSCKNNNPANKSVIMTEIEGIGYNKDSEPNCKNQFDTEIDGKFYGSVTCDDKPYLIIADHKVELESANNYSTNPAIKPTTAIAQVAGWWKIIDSKKHSYICIESPLSNTGTASNAYQYFIVENPFNLKKSNYDVSFYFFEKTNSQRSCYG</sequence>
<keyword evidence="2" id="KW-1185">Reference proteome</keyword>
<dbReference type="EMBL" id="BMOB01000001">
    <property type="protein sequence ID" value="GGI78498.1"/>
    <property type="molecule type" value="Genomic_DNA"/>
</dbReference>
<proteinExistence type="predicted"/>
<dbReference type="RefSeq" id="WP_229669297.1">
    <property type="nucleotide sequence ID" value="NZ_BMOB01000001.1"/>
</dbReference>